<reference evidence="1 2" key="1">
    <citation type="submission" date="2015-01" db="EMBL/GenBank/DDBJ databases">
        <title>The Genome Sequence of Cladophialophora immunda CBS83496.</title>
        <authorList>
            <consortium name="The Broad Institute Genomics Platform"/>
            <person name="Cuomo C."/>
            <person name="de Hoog S."/>
            <person name="Gorbushina A."/>
            <person name="Stielow B."/>
            <person name="Teixiera M."/>
            <person name="Abouelleil A."/>
            <person name="Chapman S.B."/>
            <person name="Priest M."/>
            <person name="Young S.K."/>
            <person name="Wortman J."/>
            <person name="Nusbaum C."/>
            <person name="Birren B."/>
        </authorList>
    </citation>
    <scope>NUCLEOTIDE SEQUENCE [LARGE SCALE GENOMIC DNA]</scope>
    <source>
        <strain evidence="1 2">CBS 83496</strain>
    </source>
</reference>
<dbReference type="VEuPathDB" id="FungiDB:PV07_09256"/>
<evidence type="ECO:0000313" key="2">
    <source>
        <dbReference type="Proteomes" id="UP000054466"/>
    </source>
</evidence>
<dbReference type="RefSeq" id="XP_016246348.1">
    <property type="nucleotide sequence ID" value="XM_016396492.1"/>
</dbReference>
<proteinExistence type="predicted"/>
<dbReference type="AlphaFoldDB" id="A0A0D2AM22"/>
<name>A0A0D2AM22_9EURO</name>
<protein>
    <submittedName>
        <fullName evidence="1">Uncharacterized protein</fullName>
    </submittedName>
</protein>
<keyword evidence="2" id="KW-1185">Reference proteome</keyword>
<organism evidence="1 2">
    <name type="scientific">Cladophialophora immunda</name>
    <dbReference type="NCBI Taxonomy" id="569365"/>
    <lineage>
        <taxon>Eukaryota</taxon>
        <taxon>Fungi</taxon>
        <taxon>Dikarya</taxon>
        <taxon>Ascomycota</taxon>
        <taxon>Pezizomycotina</taxon>
        <taxon>Eurotiomycetes</taxon>
        <taxon>Chaetothyriomycetidae</taxon>
        <taxon>Chaetothyriales</taxon>
        <taxon>Herpotrichiellaceae</taxon>
        <taxon>Cladophialophora</taxon>
    </lineage>
</organism>
<dbReference type="Proteomes" id="UP000054466">
    <property type="component" value="Unassembled WGS sequence"/>
</dbReference>
<sequence>MSRCRPREIALWYGGARNAQRPIPQSTSARTAAITYARAAATTANNAPVSLYLLRIAIAAGEPSRRRHIELRVGDLLAAQALSGGRDGLLHVQQRLEHVYLTSLWLVLSFHISLIPTRSAKLGLGGGGFCSFGTTMERNGMGAGTTSRAVNYIQVTAATWLRIVWEEVSADRVSDFVPLRRHCSRFGSGSHGLV</sequence>
<evidence type="ECO:0000313" key="1">
    <source>
        <dbReference type="EMBL" id="KIW26132.1"/>
    </source>
</evidence>
<dbReference type="HOGENOM" id="CLU_1402286_0_0_1"/>
<accession>A0A0D2AM22</accession>
<dbReference type="EMBL" id="KN847044">
    <property type="protein sequence ID" value="KIW26132.1"/>
    <property type="molecule type" value="Genomic_DNA"/>
</dbReference>
<dbReference type="GeneID" id="27348450"/>
<gene>
    <name evidence="1" type="ORF">PV07_09256</name>
</gene>